<dbReference type="AlphaFoldDB" id="M7WWI3"/>
<protein>
    <submittedName>
        <fullName evidence="1">Uncharacterized protein</fullName>
    </submittedName>
</protein>
<name>M7WWI3_RHOT1</name>
<sequence length="475" mass="53165">MSSSPPPRASLDGLPTEIKARILEFCDRQDKWLAELHRYLKTYAEEREDHVREHSGCALSAQQELVMLSASFRFKVVKVSRTMSTLFRLYIAPKYGPLFSRIEFDDKRPETFDTIVALLPYFPNLTEASLSLEGFVKLLPERGSTNRLGWRDLEKHAPVGMGRLLASLVRLDTNVSAEGDLRRISSTSRNLRSLRLMDSLSTISGQGLVDIVAALPLLAELGLPKDWPLTSLAEAADAATSRTLPRLTLYQGPVYPDLIQSLAFPGTFASSLRHMKIELIRPLSNATDEEPAYPDGVHFPHVRSLTFTTVHEGGVRALCGISSARFPSLASLRVESLGFANPYLYDHRPIATYLQSNFSFPGTLRHVQLWSDDEALRLNALDDIADDFDFPGVTVSTNPIEPFVDAAFLAASWIRRDVQDDWDVDMCRTGAAVDRTINFLNDWHRRSADEDDDGEYARLAVVLQRAELERVAMLG</sequence>
<evidence type="ECO:0000313" key="1">
    <source>
        <dbReference type="EMBL" id="EMS22205.1"/>
    </source>
</evidence>
<dbReference type="GeneID" id="27364972"/>
<dbReference type="OrthoDB" id="10278281at2759"/>
<dbReference type="Gene3D" id="3.80.10.10">
    <property type="entry name" value="Ribonuclease Inhibitor"/>
    <property type="match status" value="1"/>
</dbReference>
<accession>M7WWI3</accession>
<dbReference type="RefSeq" id="XP_016273324.1">
    <property type="nucleotide sequence ID" value="XM_016414643.1"/>
</dbReference>
<dbReference type="HOGENOM" id="CLU_554483_0_0_1"/>
<proteinExistence type="predicted"/>
<gene>
    <name evidence="1" type="ORF">RHTO_00959</name>
</gene>
<dbReference type="EMBL" id="KB722652">
    <property type="protein sequence ID" value="EMS22205.1"/>
    <property type="molecule type" value="Genomic_DNA"/>
</dbReference>
<evidence type="ECO:0000313" key="2">
    <source>
        <dbReference type="Proteomes" id="UP000016926"/>
    </source>
</evidence>
<keyword evidence="2" id="KW-1185">Reference proteome</keyword>
<dbReference type="Proteomes" id="UP000016926">
    <property type="component" value="Unassembled WGS sequence"/>
</dbReference>
<dbReference type="InterPro" id="IPR032675">
    <property type="entry name" value="LRR_dom_sf"/>
</dbReference>
<organism evidence="1 2">
    <name type="scientific">Rhodotorula toruloides (strain NP11)</name>
    <name type="common">Yeast</name>
    <name type="synonym">Rhodosporidium toruloides</name>
    <dbReference type="NCBI Taxonomy" id="1130832"/>
    <lineage>
        <taxon>Eukaryota</taxon>
        <taxon>Fungi</taxon>
        <taxon>Dikarya</taxon>
        <taxon>Basidiomycota</taxon>
        <taxon>Pucciniomycotina</taxon>
        <taxon>Microbotryomycetes</taxon>
        <taxon>Sporidiobolales</taxon>
        <taxon>Sporidiobolaceae</taxon>
        <taxon>Rhodotorula</taxon>
    </lineage>
</organism>
<reference evidence="1 2" key="1">
    <citation type="journal article" date="2012" name="Nat. Commun.">
        <title>A multi-omic map of the lipid-producing yeast Rhodosporidium toruloides.</title>
        <authorList>
            <person name="Zhu Z."/>
            <person name="Zhang S."/>
            <person name="Liu H."/>
            <person name="Shen H."/>
            <person name="Lin X."/>
            <person name="Yang F."/>
            <person name="Zhou Y.J."/>
            <person name="Jin G."/>
            <person name="Ye M."/>
            <person name="Zou H."/>
            <person name="Zou H."/>
            <person name="Zhao Z.K."/>
        </authorList>
    </citation>
    <scope>NUCLEOTIDE SEQUENCE [LARGE SCALE GENOMIC DNA]</scope>
    <source>
        <strain evidence="1 2">NP11</strain>
    </source>
</reference>